<gene>
    <name evidence="2" type="ORF">COR50_04605</name>
</gene>
<dbReference type="Proteomes" id="UP000220133">
    <property type="component" value="Chromosome"/>
</dbReference>
<feature type="chain" id="PRO_5012109568" evidence="1">
    <location>
        <begin position="22"/>
        <end position="77"/>
    </location>
</feature>
<protein>
    <submittedName>
        <fullName evidence="2">Uncharacterized protein</fullName>
    </submittedName>
</protein>
<proteinExistence type="predicted"/>
<dbReference type="PROSITE" id="PS51257">
    <property type="entry name" value="PROKAR_LIPOPROTEIN"/>
    <property type="match status" value="1"/>
</dbReference>
<accession>A0A291QRJ0</accession>
<dbReference type="EMBL" id="CP023777">
    <property type="protein sequence ID" value="ATL46513.1"/>
    <property type="molecule type" value="Genomic_DNA"/>
</dbReference>
<keyword evidence="3" id="KW-1185">Reference proteome</keyword>
<name>A0A291QRJ0_9BACT</name>
<evidence type="ECO:0000256" key="1">
    <source>
        <dbReference type="SAM" id="SignalP"/>
    </source>
</evidence>
<evidence type="ECO:0000313" key="3">
    <source>
        <dbReference type="Proteomes" id="UP000220133"/>
    </source>
</evidence>
<reference evidence="2 3" key="1">
    <citation type="submission" date="2017-10" db="EMBL/GenBank/DDBJ databases">
        <title>Paenichitinophaga pekingensis gen. nov., sp. nov., isolated from activated sludge.</title>
        <authorList>
            <person name="Jin D."/>
            <person name="Kong X."/>
            <person name="Deng Y."/>
            <person name="Bai Z."/>
        </authorList>
    </citation>
    <scope>NUCLEOTIDE SEQUENCE [LARGE SCALE GENOMIC DNA]</scope>
    <source>
        <strain evidence="2 3">13</strain>
    </source>
</reference>
<feature type="signal peptide" evidence="1">
    <location>
        <begin position="1"/>
        <end position="21"/>
    </location>
</feature>
<sequence length="77" mass="8335">MIKYLFLIVVITGIIASCGSAENGKTGDKNINNAVVKNAAEKDSLERTIIKQNDSMACCIQPQNPAAMRVKKILRGN</sequence>
<evidence type="ECO:0000313" key="2">
    <source>
        <dbReference type="EMBL" id="ATL46513.1"/>
    </source>
</evidence>
<organism evidence="2 3">
    <name type="scientific">Chitinophaga caeni</name>
    <dbReference type="NCBI Taxonomy" id="2029983"/>
    <lineage>
        <taxon>Bacteria</taxon>
        <taxon>Pseudomonadati</taxon>
        <taxon>Bacteroidota</taxon>
        <taxon>Chitinophagia</taxon>
        <taxon>Chitinophagales</taxon>
        <taxon>Chitinophagaceae</taxon>
        <taxon>Chitinophaga</taxon>
    </lineage>
</organism>
<dbReference type="KEGG" id="cbae:COR50_04605"/>
<keyword evidence="1" id="KW-0732">Signal</keyword>
<dbReference type="AlphaFoldDB" id="A0A291QRJ0"/>